<protein>
    <recommendedName>
        <fullName evidence="4">Prophage endopeptidase</fullName>
    </recommendedName>
</protein>
<reference evidence="1 3" key="1">
    <citation type="submission" date="2024-02" db="EMBL/GenBank/DDBJ databases">
        <title>The whole genome sequence of Pseudomonas benzopyrenica MLY92.</title>
        <authorList>
            <person name="Liu Y."/>
        </authorList>
    </citation>
    <scope>NUCLEOTIDE SEQUENCE [LARGE SCALE GENOMIC DNA]</scope>
    <source>
        <strain evidence="1 3">MLY92</strain>
    </source>
</reference>
<evidence type="ECO:0000313" key="3">
    <source>
        <dbReference type="Proteomes" id="UP001372714"/>
    </source>
</evidence>
<sequence length="107" mass="11428">MNGETLKRAKAWWRRYELWALAALLVLSGATVGYQAAMYNAHRIMLVELAAIRAAYDQALGKKDQRLETLASQTGKAAQVAADAAKQASEAASKAAEAAVTPIPDTP</sequence>
<evidence type="ECO:0008006" key="4">
    <source>
        <dbReference type="Google" id="ProtNLM"/>
    </source>
</evidence>
<gene>
    <name evidence="1" type="ORF">V6W80_10005</name>
    <name evidence="2" type="ORF">V6W80_11690</name>
</gene>
<dbReference type="EMBL" id="CP145723">
    <property type="protein sequence ID" value="WWM68898.1"/>
    <property type="molecule type" value="Genomic_DNA"/>
</dbReference>
<proteinExistence type="predicted"/>
<name>A0ABZ2FUR5_9PSED</name>
<dbReference type="RefSeq" id="WP_338546857.1">
    <property type="nucleotide sequence ID" value="NZ_CP145723.1"/>
</dbReference>
<dbReference type="EMBL" id="CP145723">
    <property type="protein sequence ID" value="WWM68576.1"/>
    <property type="molecule type" value="Genomic_DNA"/>
</dbReference>
<evidence type="ECO:0000313" key="2">
    <source>
        <dbReference type="EMBL" id="WWM68898.1"/>
    </source>
</evidence>
<keyword evidence="3" id="KW-1185">Reference proteome</keyword>
<accession>A0ABZ2FUR5</accession>
<organism evidence="1 3">
    <name type="scientific">Pseudomonas benzopyrenica</name>
    <dbReference type="NCBI Taxonomy" id="2993566"/>
    <lineage>
        <taxon>Bacteria</taxon>
        <taxon>Pseudomonadati</taxon>
        <taxon>Pseudomonadota</taxon>
        <taxon>Gammaproteobacteria</taxon>
        <taxon>Pseudomonadales</taxon>
        <taxon>Pseudomonadaceae</taxon>
        <taxon>Pseudomonas</taxon>
    </lineage>
</organism>
<evidence type="ECO:0000313" key="1">
    <source>
        <dbReference type="EMBL" id="WWM68576.1"/>
    </source>
</evidence>
<dbReference type="Proteomes" id="UP001372714">
    <property type="component" value="Chromosome"/>
</dbReference>